<comment type="caution">
    <text evidence="1">The sequence shown here is derived from an EMBL/GenBank/DDBJ whole genome shotgun (WGS) entry which is preliminary data.</text>
</comment>
<name>A0ABR6PNW3_9SPHI</name>
<dbReference type="EMBL" id="JACHCB010000012">
    <property type="protein sequence ID" value="MBB6111461.1"/>
    <property type="molecule type" value="Genomic_DNA"/>
</dbReference>
<keyword evidence="2" id="KW-1185">Reference proteome</keyword>
<dbReference type="RefSeq" id="WP_076375902.1">
    <property type="nucleotide sequence ID" value="NZ_FTMG01000012.1"/>
</dbReference>
<evidence type="ECO:0000313" key="1">
    <source>
        <dbReference type="EMBL" id="MBB6111461.1"/>
    </source>
</evidence>
<evidence type="ECO:0000313" key="2">
    <source>
        <dbReference type="Proteomes" id="UP000541583"/>
    </source>
</evidence>
<gene>
    <name evidence="1" type="ORF">HDF23_004231</name>
</gene>
<sequence>MKRLKVNTFDLGVSRILTRNELKNILGGILQPFPNGDGSNGTTTCNFMVVAPDPAGNIQHVAYKSVVVRSDGGCSGFGSGANSLCVSYIENQGLPNCHYHCDGC</sequence>
<evidence type="ECO:0008006" key="3">
    <source>
        <dbReference type="Google" id="ProtNLM"/>
    </source>
</evidence>
<organism evidence="1 2">
    <name type="scientific">Mucilaginibacter lappiensis</name>
    <dbReference type="NCBI Taxonomy" id="354630"/>
    <lineage>
        <taxon>Bacteria</taxon>
        <taxon>Pseudomonadati</taxon>
        <taxon>Bacteroidota</taxon>
        <taxon>Sphingobacteriia</taxon>
        <taxon>Sphingobacteriales</taxon>
        <taxon>Sphingobacteriaceae</taxon>
        <taxon>Mucilaginibacter</taxon>
    </lineage>
</organism>
<accession>A0ABR6PNW3</accession>
<proteinExistence type="predicted"/>
<reference evidence="1 2" key="1">
    <citation type="submission" date="2020-08" db="EMBL/GenBank/DDBJ databases">
        <title>Genomic Encyclopedia of Type Strains, Phase IV (KMG-V): Genome sequencing to study the core and pangenomes of soil and plant-associated prokaryotes.</title>
        <authorList>
            <person name="Whitman W."/>
        </authorList>
    </citation>
    <scope>NUCLEOTIDE SEQUENCE [LARGE SCALE GENOMIC DNA]</scope>
    <source>
        <strain evidence="1 2">ANJLi2</strain>
    </source>
</reference>
<dbReference type="Proteomes" id="UP000541583">
    <property type="component" value="Unassembled WGS sequence"/>
</dbReference>
<protein>
    <recommendedName>
        <fullName evidence="3">Natural product</fullName>
    </recommendedName>
</protein>